<evidence type="ECO:0000256" key="1">
    <source>
        <dbReference type="SAM" id="MobiDB-lite"/>
    </source>
</evidence>
<dbReference type="EMBL" id="JACIDV010000001">
    <property type="protein sequence ID" value="MBB3944170.1"/>
    <property type="molecule type" value="Genomic_DNA"/>
</dbReference>
<accession>A0A7W6C1T6</accession>
<keyword evidence="3" id="KW-1185">Reference proteome</keyword>
<proteinExistence type="predicted"/>
<gene>
    <name evidence="2" type="ORF">GGQ73_000093</name>
</gene>
<comment type="caution">
    <text evidence="2">The sequence shown here is derived from an EMBL/GenBank/DDBJ whole genome shotgun (WGS) entry which is preliminary data.</text>
</comment>
<evidence type="ECO:0000313" key="2">
    <source>
        <dbReference type="EMBL" id="MBB3944170.1"/>
    </source>
</evidence>
<dbReference type="Proteomes" id="UP000565286">
    <property type="component" value="Unassembled WGS sequence"/>
</dbReference>
<feature type="region of interest" description="Disordered" evidence="1">
    <location>
        <begin position="1"/>
        <end position="66"/>
    </location>
</feature>
<feature type="compositionally biased region" description="Basic and acidic residues" evidence="1">
    <location>
        <begin position="151"/>
        <end position="170"/>
    </location>
</feature>
<feature type="compositionally biased region" description="Polar residues" evidence="1">
    <location>
        <begin position="1"/>
        <end position="11"/>
    </location>
</feature>
<feature type="region of interest" description="Disordered" evidence="1">
    <location>
        <begin position="151"/>
        <end position="180"/>
    </location>
</feature>
<protein>
    <submittedName>
        <fullName evidence="2">Uncharacterized protein</fullName>
    </submittedName>
</protein>
<organism evidence="2 3">
    <name type="scientific">Rhizobium skierniewicense</name>
    <dbReference type="NCBI Taxonomy" id="984260"/>
    <lineage>
        <taxon>Bacteria</taxon>
        <taxon>Pseudomonadati</taxon>
        <taxon>Pseudomonadota</taxon>
        <taxon>Alphaproteobacteria</taxon>
        <taxon>Hyphomicrobiales</taxon>
        <taxon>Rhizobiaceae</taxon>
        <taxon>Rhizobium/Agrobacterium group</taxon>
        <taxon>Rhizobium</taxon>
    </lineage>
</organism>
<name>A0A7W6C1T6_9HYPH</name>
<sequence length="234" mass="24998">MPGSRNPSGYSRQACRSGPNIGSGAPAGPKPVPRPTRCRRGDSLPDPGDEGLRTPSPPAPVPPRRNALRCIRGRNGTSVRAIRTPWRKLRGVFCCFLRFSGKVLIWLGSNFDEGLNVPLAPLCPAGHLPYKGGDQLGAGSLAVLNVAADPTRSHGDEGVGERSLRLDEKNPGTPGFSNESVPKRLERLRFSSNCKNALNLCSGAFPDGKPVSPFPGKALSLFGYFFERRGVATL</sequence>
<dbReference type="AlphaFoldDB" id="A0A7W6C1T6"/>
<reference evidence="2 3" key="1">
    <citation type="submission" date="2020-08" db="EMBL/GenBank/DDBJ databases">
        <title>Genomic Encyclopedia of Type Strains, Phase IV (KMG-IV): sequencing the most valuable type-strain genomes for metagenomic binning, comparative biology and taxonomic classification.</title>
        <authorList>
            <person name="Goeker M."/>
        </authorList>
    </citation>
    <scope>NUCLEOTIDE SEQUENCE [LARGE SCALE GENOMIC DNA]</scope>
    <source>
        <strain evidence="2 3">DSM 26438</strain>
    </source>
</reference>
<evidence type="ECO:0000313" key="3">
    <source>
        <dbReference type="Proteomes" id="UP000565286"/>
    </source>
</evidence>